<evidence type="ECO:0000313" key="1">
    <source>
        <dbReference type="EMBL" id="KAK9319671.1"/>
    </source>
</evidence>
<organism evidence="1 2">
    <name type="scientific">Lipomyces orientalis</name>
    <dbReference type="NCBI Taxonomy" id="1233043"/>
    <lineage>
        <taxon>Eukaryota</taxon>
        <taxon>Fungi</taxon>
        <taxon>Dikarya</taxon>
        <taxon>Ascomycota</taxon>
        <taxon>Saccharomycotina</taxon>
        <taxon>Lipomycetes</taxon>
        <taxon>Lipomycetales</taxon>
        <taxon>Lipomycetaceae</taxon>
        <taxon>Lipomyces</taxon>
    </lineage>
</organism>
<name>A0ACC3TFW4_9ASCO</name>
<sequence length="266" mass="29285">MKNEVESSVSLVDDKKNKVALNRRDESCEYLNTLIGQSGPYLVYAVQIGSGYWAIIKVIDAVEKIRAERGLTTGYAAAARDITLAVAALFYGLAVTLHSGSSGATGTSGKAKRSFRNETNLSDYNLKSITLVEESPYNRIYRLDTADHLASNIHLNTHVNGSAYAIIYYSEPQSNSSAIGKRADHSGPGLKISYLDTGGVAYEHQASMYNIGYAIGDHATHDYDMSNSFTTYTTSTNGYAGFYLYTRIIAEEYAFNYNYEYVYACN</sequence>
<comment type="caution">
    <text evidence="1">The sequence shown here is derived from an EMBL/GenBank/DDBJ whole genome shotgun (WGS) entry which is preliminary data.</text>
</comment>
<evidence type="ECO:0000313" key="2">
    <source>
        <dbReference type="Proteomes" id="UP001489719"/>
    </source>
</evidence>
<protein>
    <submittedName>
        <fullName evidence="1">Uncharacterized protein</fullName>
    </submittedName>
</protein>
<dbReference type="Proteomes" id="UP001489719">
    <property type="component" value="Unassembled WGS sequence"/>
</dbReference>
<accession>A0ACC3TFW4</accession>
<dbReference type="EMBL" id="MU970169">
    <property type="protein sequence ID" value="KAK9319671.1"/>
    <property type="molecule type" value="Genomic_DNA"/>
</dbReference>
<gene>
    <name evidence="1" type="ORF">V1517DRAFT_357145</name>
</gene>
<proteinExistence type="predicted"/>
<keyword evidence="2" id="KW-1185">Reference proteome</keyword>
<reference evidence="2" key="1">
    <citation type="journal article" date="2024" name="Front. Bioeng. Biotechnol.">
        <title>Genome-scale model development and genomic sequencing of the oleaginous clade Lipomyces.</title>
        <authorList>
            <person name="Czajka J.J."/>
            <person name="Han Y."/>
            <person name="Kim J."/>
            <person name="Mondo S.J."/>
            <person name="Hofstad B.A."/>
            <person name="Robles A."/>
            <person name="Haridas S."/>
            <person name="Riley R."/>
            <person name="LaButti K."/>
            <person name="Pangilinan J."/>
            <person name="Andreopoulos W."/>
            <person name="Lipzen A."/>
            <person name="Yan J."/>
            <person name="Wang M."/>
            <person name="Ng V."/>
            <person name="Grigoriev I.V."/>
            <person name="Spatafora J.W."/>
            <person name="Magnuson J.K."/>
            <person name="Baker S.E."/>
            <person name="Pomraning K.R."/>
        </authorList>
    </citation>
    <scope>NUCLEOTIDE SEQUENCE [LARGE SCALE GENOMIC DNA]</scope>
    <source>
        <strain evidence="2">CBS 10300</strain>
    </source>
</reference>